<feature type="coiled-coil region" evidence="1">
    <location>
        <begin position="347"/>
        <end position="410"/>
    </location>
</feature>
<keyword evidence="4" id="KW-1185">Reference proteome</keyword>
<feature type="coiled-coil region" evidence="1">
    <location>
        <begin position="283"/>
        <end position="317"/>
    </location>
</feature>
<gene>
    <name evidence="3" type="ORF">EPI11_12175</name>
</gene>
<protein>
    <submittedName>
        <fullName evidence="3">Uncharacterized protein</fullName>
    </submittedName>
</protein>
<reference evidence="3 4" key="1">
    <citation type="submission" date="2019-01" db="EMBL/GenBank/DDBJ databases">
        <title>Flavobacterium sp. nov.,isolated from freshwater.</title>
        <authorList>
            <person name="Zhang R."/>
            <person name="Du Z.-J."/>
        </authorList>
    </citation>
    <scope>NUCLEOTIDE SEQUENCE [LARGE SCALE GENOMIC DNA]</scope>
    <source>
        <strain evidence="3 4">1E403</strain>
    </source>
</reference>
<comment type="caution">
    <text evidence="3">The sequence shown here is derived from an EMBL/GenBank/DDBJ whole genome shotgun (WGS) entry which is preliminary data.</text>
</comment>
<dbReference type="EMBL" id="SBII01000008">
    <property type="protein sequence ID" value="RWW99702.1"/>
    <property type="molecule type" value="Genomic_DNA"/>
</dbReference>
<evidence type="ECO:0000313" key="4">
    <source>
        <dbReference type="Proteomes" id="UP000287527"/>
    </source>
</evidence>
<feature type="coiled-coil region" evidence="1">
    <location>
        <begin position="18"/>
        <end position="48"/>
    </location>
</feature>
<accession>A0A3S3Q8G5</accession>
<evidence type="ECO:0000256" key="1">
    <source>
        <dbReference type="SAM" id="Coils"/>
    </source>
</evidence>
<dbReference type="RefSeq" id="WP_128390251.1">
    <property type="nucleotide sequence ID" value="NZ_SBII01000008.1"/>
</dbReference>
<evidence type="ECO:0000256" key="2">
    <source>
        <dbReference type="SAM" id="MobiDB-lite"/>
    </source>
</evidence>
<name>A0A3S3Q8G5_9FLAO</name>
<feature type="region of interest" description="Disordered" evidence="2">
    <location>
        <begin position="439"/>
        <end position="468"/>
    </location>
</feature>
<feature type="coiled-coil region" evidence="1">
    <location>
        <begin position="80"/>
        <end position="132"/>
    </location>
</feature>
<dbReference type="Proteomes" id="UP000287527">
    <property type="component" value="Unassembled WGS sequence"/>
</dbReference>
<dbReference type="OrthoDB" id="1315743at2"/>
<proteinExistence type="predicted"/>
<evidence type="ECO:0000313" key="3">
    <source>
        <dbReference type="EMBL" id="RWW99702.1"/>
    </source>
</evidence>
<sequence length="913" mass="98908">MAKNIVIANLDLNTSSLVKSAAETAKAIENLKEQQEKLVRKGKEATDQFVANAAGLKQLETAHRSQIAAIASQISEDGKLISVKKAVKEAVKEVNNSENDYIKNNQQLIALKKDLNSNDKDYEKRLAAINSKLLENNNWLQENGTEHVKLTATMSDFKNQIKDGIDTLNVFGGGFSGLTANIKEAGGLGAVVKNGFGGIAGGIGGMTKAAWGFVANPIGAIITALVKAVEIGMAVFKNFAPVVEKVEQVMAAVGAVVETVTNAFIGLFNGDGGSFFSSITTGAAEAANAAMDLKKSLQELAKEMELQEIKNDEAAKSIEGYMDKVNDQTLSEKERITVLEEANKIEKENYNQRKAIADKEYANAVKQIATGKNLTKKELEDLSEKGFAYAQQLAERKSISKEELEMLKKTQLERSKITNEEKGMVEKQTQALEKIQKDTAAKLQAEKDKRDAAEEKRKEREEQRRQKEQQIMQDAIEKQKLQLSLFIEQQGIKARSMQEELELAEKLAERKKAIALAEYNATKKTANDKLTLDIANQAIANELAQANANAAVANAEKELKAFIAANQSKLKEGQFLSDALYKQEKERLNKIAAEEIEIQRKLLITHDLTQEEFDSKKKNIDAANLEAQKQLTAARDESDMARQAIDLENKRAADTANMEYDLEFQQQALDLRRAQELADADKTGADKNLINEKYNKLEKDAQTAVMNNKLDLASSTFGSLATIMGKESAAGKAMAVAQATIDTYKSAVSAYSAMSAIPVVGPALGAVAAAAAVAAGIANVKKITATKPPKAEKGALFNIGGNRHSAGGTLFTGADGTQFEAERGELIGVMNRNAASHFMAFNNAFPAGGSSAPNYFASGGIVSREIAQQGMNMDELALKIAEANRAIPAPVVAVQDIINQGNSYVKVREAANF</sequence>
<dbReference type="AlphaFoldDB" id="A0A3S3Q8G5"/>
<keyword evidence="1" id="KW-0175">Coiled coil</keyword>
<organism evidence="3 4">
    <name type="scientific">Flavobacterium cerinum</name>
    <dbReference type="NCBI Taxonomy" id="2502784"/>
    <lineage>
        <taxon>Bacteria</taxon>
        <taxon>Pseudomonadati</taxon>
        <taxon>Bacteroidota</taxon>
        <taxon>Flavobacteriia</taxon>
        <taxon>Flavobacteriales</taxon>
        <taxon>Flavobacteriaceae</taxon>
        <taxon>Flavobacterium</taxon>
    </lineage>
</organism>